<dbReference type="EMBL" id="OZ075131">
    <property type="protein sequence ID" value="CAL4980303.1"/>
    <property type="molecule type" value="Genomic_DNA"/>
</dbReference>
<evidence type="ECO:0000259" key="1">
    <source>
        <dbReference type="Pfam" id="PF00646"/>
    </source>
</evidence>
<keyword evidence="5" id="KW-1185">Reference proteome</keyword>
<dbReference type="InterPro" id="IPR001810">
    <property type="entry name" value="F-box_dom"/>
</dbReference>
<name>A0ABC9AIZ2_9POAL</name>
<dbReference type="InterPro" id="IPR032675">
    <property type="entry name" value="LRR_dom_sf"/>
</dbReference>
<evidence type="ECO:0000259" key="3">
    <source>
        <dbReference type="Pfam" id="PF24758"/>
    </source>
</evidence>
<dbReference type="Proteomes" id="UP001497457">
    <property type="component" value="Chromosome 21rd"/>
</dbReference>
<organism evidence="4 5">
    <name type="scientific">Urochloa decumbens</name>
    <dbReference type="NCBI Taxonomy" id="240449"/>
    <lineage>
        <taxon>Eukaryota</taxon>
        <taxon>Viridiplantae</taxon>
        <taxon>Streptophyta</taxon>
        <taxon>Embryophyta</taxon>
        <taxon>Tracheophyta</taxon>
        <taxon>Spermatophyta</taxon>
        <taxon>Magnoliopsida</taxon>
        <taxon>Liliopsida</taxon>
        <taxon>Poales</taxon>
        <taxon>Poaceae</taxon>
        <taxon>PACMAD clade</taxon>
        <taxon>Panicoideae</taxon>
        <taxon>Panicodae</taxon>
        <taxon>Paniceae</taxon>
        <taxon>Melinidinae</taxon>
        <taxon>Urochloa</taxon>
    </lineage>
</organism>
<dbReference type="SUPFAM" id="SSF52047">
    <property type="entry name" value="RNI-like"/>
    <property type="match status" value="1"/>
</dbReference>
<dbReference type="InterPro" id="IPR053781">
    <property type="entry name" value="F-box_AtFBL13-like"/>
</dbReference>
<gene>
    <name evidence="4" type="ORF">URODEC1_LOCUS55605</name>
</gene>
<sequence length="479" mass="53688">MGVVTRAKKRKLEEEERLEDRISRLPDGILSDIVTLLPTKDGARTQVLSSRWRHIWRSAPLNLALDALRLNADRRVTVAAGEISRILAVHPGPCRRFCTRFWYLYPDDNPTAATAALLDGWLRSPTLDGLQELEFHFGSYWFPLGWSPPQLLLAQICRFSSTLRAASFSGCAFPEGNAAGDLHLPVLKKLSLVQSMISESSLQALIAGCPVLESLLLFRMLGFSCLRIVSSRIRSIVVHPGPRGDRYSGGNGILQHLVLQDAPCLERLLLFSCGHGMVMDISVISAPKLSVLGALSDDFDIAFQGQNLTVVPRIKILALANMHLRLDVVINFLKCFPCLEELCIKTIMGGHKNEWGDEYWNLVISTLDVRVKKVTLLNYRGDTSHVNFAKFFVLNARVLESMVLELENGMMLSTEWIEKQHECLHTNNRASSGVRFEFVRRESRSRMPGYGLEAYAHDLSTVDPFVRWHGNGHLGYLGP</sequence>
<evidence type="ECO:0000259" key="2">
    <source>
        <dbReference type="Pfam" id="PF08387"/>
    </source>
</evidence>
<dbReference type="SUPFAM" id="SSF81383">
    <property type="entry name" value="F-box domain"/>
    <property type="match status" value="1"/>
</dbReference>
<dbReference type="Pfam" id="PF24758">
    <property type="entry name" value="LRR_At5g56370"/>
    <property type="match status" value="1"/>
</dbReference>
<dbReference type="CDD" id="cd22160">
    <property type="entry name" value="F-box_AtFBL13-like"/>
    <property type="match status" value="1"/>
</dbReference>
<accession>A0ABC9AIZ2</accession>
<dbReference type="PANTHER" id="PTHR32141:SF160">
    <property type="entry name" value="F-BOX DOMAIN-CONTAINING PROTEIN"/>
    <property type="match status" value="1"/>
</dbReference>
<dbReference type="Pfam" id="PF08387">
    <property type="entry name" value="FBD"/>
    <property type="match status" value="1"/>
</dbReference>
<protein>
    <recommendedName>
        <fullName evidence="6">F-box domain-containing protein</fullName>
    </recommendedName>
</protein>
<feature type="domain" description="FBD" evidence="2">
    <location>
        <begin position="365"/>
        <end position="404"/>
    </location>
</feature>
<evidence type="ECO:0000313" key="4">
    <source>
        <dbReference type="EMBL" id="CAL4980303.1"/>
    </source>
</evidence>
<dbReference type="Gene3D" id="3.80.10.10">
    <property type="entry name" value="Ribonuclease Inhibitor"/>
    <property type="match status" value="1"/>
</dbReference>
<proteinExistence type="predicted"/>
<dbReference type="InterPro" id="IPR055411">
    <property type="entry name" value="LRR_FXL15/At3g58940/PEG3-like"/>
</dbReference>
<dbReference type="InterPro" id="IPR006566">
    <property type="entry name" value="FBD"/>
</dbReference>
<reference evidence="4" key="1">
    <citation type="submission" date="2024-10" db="EMBL/GenBank/DDBJ databases">
        <authorList>
            <person name="Ryan C."/>
        </authorList>
    </citation>
    <scope>NUCLEOTIDE SEQUENCE [LARGE SCALE GENOMIC DNA]</scope>
</reference>
<dbReference type="PANTHER" id="PTHR32141">
    <property type="match status" value="1"/>
</dbReference>
<dbReference type="AlphaFoldDB" id="A0ABC9AIZ2"/>
<dbReference type="InterPro" id="IPR036047">
    <property type="entry name" value="F-box-like_dom_sf"/>
</dbReference>
<dbReference type="Pfam" id="PF00646">
    <property type="entry name" value="F-box"/>
    <property type="match status" value="1"/>
</dbReference>
<dbReference type="InterPro" id="IPR055302">
    <property type="entry name" value="F-box_dom-containing"/>
</dbReference>
<feature type="domain" description="F-box" evidence="1">
    <location>
        <begin position="22"/>
        <end position="61"/>
    </location>
</feature>
<evidence type="ECO:0000313" key="5">
    <source>
        <dbReference type="Proteomes" id="UP001497457"/>
    </source>
</evidence>
<evidence type="ECO:0008006" key="6">
    <source>
        <dbReference type="Google" id="ProtNLM"/>
    </source>
</evidence>
<feature type="domain" description="F-box/LRR-repeat protein 15/At3g58940/PEG3-like LRR" evidence="3">
    <location>
        <begin position="118"/>
        <end position="344"/>
    </location>
</feature>